<keyword evidence="3 7" id="KW-0560">Oxidoreductase</keyword>
<evidence type="ECO:0000256" key="4">
    <source>
        <dbReference type="ARBA" id="ARBA00038969"/>
    </source>
</evidence>
<dbReference type="AlphaFoldDB" id="A0A6I6MJY2"/>
<sequence>MAKRGFIIYHNPKCTTSCNVLAMIEEAGVKPTIIEYLKTGWTKQQLKDLFAAAGVTPRRALRAKSKEAEELGLLDPKISSAKILDAMIAHPALVERPFVTAPKGTRLCRPKEMVKELL</sequence>
<dbReference type="NCBIfam" id="TIGR00014">
    <property type="entry name" value="arsC"/>
    <property type="match status" value="1"/>
</dbReference>
<dbReference type="Gene3D" id="3.40.30.10">
    <property type="entry name" value="Glutaredoxin"/>
    <property type="match status" value="1"/>
</dbReference>
<dbReference type="GO" id="GO:0008794">
    <property type="term" value="F:arsenate reductase (glutaredoxin) activity"/>
    <property type="evidence" value="ECO:0007669"/>
    <property type="project" value="UniProtKB-UniRule"/>
</dbReference>
<evidence type="ECO:0000313" key="8">
    <source>
        <dbReference type="EMBL" id="QGZ93254.1"/>
    </source>
</evidence>
<reference evidence="9" key="1">
    <citation type="submission" date="2019-12" db="EMBL/GenBank/DDBJ databases">
        <title>Complete genome of Terracaulis silvestris 0127_4.</title>
        <authorList>
            <person name="Vieira S."/>
            <person name="Riedel T."/>
            <person name="Sproer C."/>
            <person name="Pascual J."/>
            <person name="Boedeker C."/>
            <person name="Overmann J."/>
        </authorList>
    </citation>
    <scope>NUCLEOTIDE SEQUENCE [LARGE SCALE GENOMIC DNA]</scope>
    <source>
        <strain evidence="9">0127_4</strain>
    </source>
</reference>
<dbReference type="RefSeq" id="WP_158764267.1">
    <property type="nucleotide sequence ID" value="NZ_CP047045.1"/>
</dbReference>
<evidence type="ECO:0000256" key="5">
    <source>
        <dbReference type="ARBA" id="ARBA00039879"/>
    </source>
</evidence>
<protein>
    <recommendedName>
        <fullName evidence="5 7">Arsenate reductase</fullName>
        <ecNumber evidence="4 7">1.20.4.1</ecNumber>
    </recommendedName>
</protein>
<dbReference type="EMBL" id="CP047045">
    <property type="protein sequence ID" value="QGZ93254.1"/>
    <property type="molecule type" value="Genomic_DNA"/>
</dbReference>
<dbReference type="PANTHER" id="PTHR30041:SF5">
    <property type="entry name" value="ARSENATE REDUCTASE-RELATED"/>
    <property type="match status" value="1"/>
</dbReference>
<evidence type="ECO:0000256" key="6">
    <source>
        <dbReference type="PROSITE-ProRule" id="PRU01282"/>
    </source>
</evidence>
<evidence type="ECO:0000313" key="9">
    <source>
        <dbReference type="Proteomes" id="UP000431269"/>
    </source>
</evidence>
<dbReference type="GO" id="GO:0046685">
    <property type="term" value="P:response to arsenic-containing substance"/>
    <property type="evidence" value="ECO:0007669"/>
    <property type="project" value="UniProtKB-KW"/>
</dbReference>
<dbReference type="InterPro" id="IPR006660">
    <property type="entry name" value="Arsenate_reductase-like"/>
</dbReference>
<dbReference type="SUPFAM" id="SSF52833">
    <property type="entry name" value="Thioredoxin-like"/>
    <property type="match status" value="1"/>
</dbReference>
<accession>A0A6I6MJY2</accession>
<dbReference type="InterPro" id="IPR006659">
    <property type="entry name" value="Arsenate_reductase"/>
</dbReference>
<dbReference type="InterPro" id="IPR036249">
    <property type="entry name" value="Thioredoxin-like_sf"/>
</dbReference>
<dbReference type="CDD" id="cd03034">
    <property type="entry name" value="ArsC_ArsC"/>
    <property type="match status" value="1"/>
</dbReference>
<name>A0A6I6MJY2_9CAUL</name>
<organism evidence="8 9">
    <name type="scientific">Terricaulis silvestris</name>
    <dbReference type="NCBI Taxonomy" id="2686094"/>
    <lineage>
        <taxon>Bacteria</taxon>
        <taxon>Pseudomonadati</taxon>
        <taxon>Pseudomonadota</taxon>
        <taxon>Alphaproteobacteria</taxon>
        <taxon>Caulobacterales</taxon>
        <taxon>Caulobacteraceae</taxon>
        <taxon>Terricaulis</taxon>
    </lineage>
</organism>
<dbReference type="EC" id="1.20.4.1" evidence="4 7"/>
<dbReference type="PANTHER" id="PTHR30041">
    <property type="entry name" value="ARSENATE REDUCTASE"/>
    <property type="match status" value="1"/>
</dbReference>
<evidence type="ECO:0000256" key="2">
    <source>
        <dbReference type="ARBA" id="ARBA00022849"/>
    </source>
</evidence>
<comment type="similarity">
    <text evidence="1 6 7">Belongs to the ArsC family.</text>
</comment>
<dbReference type="Pfam" id="PF03960">
    <property type="entry name" value="ArsC"/>
    <property type="match status" value="1"/>
</dbReference>
<evidence type="ECO:0000256" key="1">
    <source>
        <dbReference type="ARBA" id="ARBA00007198"/>
    </source>
</evidence>
<dbReference type="Proteomes" id="UP000431269">
    <property type="component" value="Chromosome"/>
</dbReference>
<evidence type="ECO:0000256" key="7">
    <source>
        <dbReference type="RuleBase" id="RU362029"/>
    </source>
</evidence>
<evidence type="ECO:0000256" key="3">
    <source>
        <dbReference type="ARBA" id="ARBA00023002"/>
    </source>
</evidence>
<comment type="catalytic activity">
    <reaction evidence="7">
        <text>[glutaredoxin]-dithiol + arsenate + glutathione + H(+) = glutathionyl-S-S-[glutaredoxin] + arsenite + H2O</text>
        <dbReference type="Rhea" id="RHEA:22016"/>
        <dbReference type="Rhea" id="RHEA-COMP:10729"/>
        <dbReference type="Rhea" id="RHEA-COMP:17668"/>
        <dbReference type="ChEBI" id="CHEBI:15377"/>
        <dbReference type="ChEBI" id="CHEBI:15378"/>
        <dbReference type="ChEBI" id="CHEBI:29242"/>
        <dbReference type="ChEBI" id="CHEBI:29950"/>
        <dbReference type="ChEBI" id="CHEBI:48597"/>
        <dbReference type="ChEBI" id="CHEBI:57925"/>
        <dbReference type="ChEBI" id="CHEBI:146199"/>
        <dbReference type="EC" id="1.20.4.1"/>
    </reaction>
</comment>
<keyword evidence="2" id="KW-0059">Arsenical resistance</keyword>
<proteinExistence type="inferred from homology"/>
<dbReference type="PROSITE" id="PS51353">
    <property type="entry name" value="ARSC"/>
    <property type="match status" value="1"/>
</dbReference>
<dbReference type="KEGG" id="tsv:DSM104635_00061"/>
<keyword evidence="9" id="KW-1185">Reference proteome</keyword>
<gene>
    <name evidence="8" type="primary">arsC_1</name>
    <name evidence="8" type="ORF">DSM104635_00061</name>
</gene>